<dbReference type="AlphaFoldDB" id="A0A4Z2IZE3"/>
<proteinExistence type="predicted"/>
<keyword evidence="3" id="KW-1185">Reference proteome</keyword>
<accession>A0A4Z2IZE3</accession>
<reference evidence="2 3" key="1">
    <citation type="submission" date="2019-03" db="EMBL/GenBank/DDBJ databases">
        <title>First draft genome of Liparis tanakae, snailfish: a comprehensive survey of snailfish specific genes.</title>
        <authorList>
            <person name="Kim W."/>
            <person name="Song I."/>
            <person name="Jeong J.-H."/>
            <person name="Kim D."/>
            <person name="Kim S."/>
            <person name="Ryu S."/>
            <person name="Song J.Y."/>
            <person name="Lee S.K."/>
        </authorList>
    </citation>
    <scope>NUCLEOTIDE SEQUENCE [LARGE SCALE GENOMIC DNA]</scope>
    <source>
        <tissue evidence="2">Muscle</tissue>
    </source>
</reference>
<feature type="region of interest" description="Disordered" evidence="1">
    <location>
        <begin position="1"/>
        <end position="24"/>
    </location>
</feature>
<gene>
    <name evidence="2" type="ORF">EYF80_007170</name>
</gene>
<evidence type="ECO:0000313" key="3">
    <source>
        <dbReference type="Proteomes" id="UP000314294"/>
    </source>
</evidence>
<evidence type="ECO:0000256" key="1">
    <source>
        <dbReference type="SAM" id="MobiDB-lite"/>
    </source>
</evidence>
<dbReference type="EMBL" id="SRLO01000038">
    <property type="protein sequence ID" value="TNN82652.1"/>
    <property type="molecule type" value="Genomic_DNA"/>
</dbReference>
<protein>
    <submittedName>
        <fullName evidence="2">Uncharacterized protein</fullName>
    </submittedName>
</protein>
<sequence>MPASGPRQGREPAASEGSGTGRTKTLFYETNKDEYCEVVRKQLTPLVAAWLTGPAVFGAEKPVPQLFGPTLASNKDTYTARRCCPSGPTDSRRAEAKEAGSGNVIY</sequence>
<organism evidence="2 3">
    <name type="scientific">Liparis tanakae</name>
    <name type="common">Tanaka's snailfish</name>
    <dbReference type="NCBI Taxonomy" id="230148"/>
    <lineage>
        <taxon>Eukaryota</taxon>
        <taxon>Metazoa</taxon>
        <taxon>Chordata</taxon>
        <taxon>Craniata</taxon>
        <taxon>Vertebrata</taxon>
        <taxon>Euteleostomi</taxon>
        <taxon>Actinopterygii</taxon>
        <taxon>Neopterygii</taxon>
        <taxon>Teleostei</taxon>
        <taxon>Neoteleostei</taxon>
        <taxon>Acanthomorphata</taxon>
        <taxon>Eupercaria</taxon>
        <taxon>Perciformes</taxon>
        <taxon>Cottioidei</taxon>
        <taxon>Cottales</taxon>
        <taxon>Liparidae</taxon>
        <taxon>Liparis</taxon>
    </lineage>
</organism>
<comment type="caution">
    <text evidence="2">The sequence shown here is derived from an EMBL/GenBank/DDBJ whole genome shotgun (WGS) entry which is preliminary data.</text>
</comment>
<name>A0A4Z2IZE3_9TELE</name>
<dbReference type="Proteomes" id="UP000314294">
    <property type="component" value="Unassembled WGS sequence"/>
</dbReference>
<evidence type="ECO:0000313" key="2">
    <source>
        <dbReference type="EMBL" id="TNN82652.1"/>
    </source>
</evidence>
<feature type="region of interest" description="Disordered" evidence="1">
    <location>
        <begin position="82"/>
        <end position="106"/>
    </location>
</feature>